<dbReference type="PROSITE" id="PS01099">
    <property type="entry name" value="COMPLEX1_24K"/>
    <property type="match status" value="1"/>
</dbReference>
<dbReference type="FunFam" id="3.40.30.10:FF:000015">
    <property type="entry name" value="NADH-quinone oxidoreductase subunit E"/>
    <property type="match status" value="1"/>
</dbReference>
<evidence type="ECO:0000256" key="3">
    <source>
        <dbReference type="ARBA" id="ARBA00022723"/>
    </source>
</evidence>
<comment type="cofactor">
    <cofactor evidence="7">
        <name>[2Fe-2S] cluster</name>
        <dbReference type="ChEBI" id="CHEBI:190135"/>
    </cofactor>
    <text evidence="7">Binds 1 [2Fe-2S] cluster.</text>
</comment>
<comment type="similarity">
    <text evidence="1">Belongs to the complex I 24 kDa subunit family.</text>
</comment>
<dbReference type="InterPro" id="IPR036249">
    <property type="entry name" value="Thioredoxin-like_sf"/>
</dbReference>
<dbReference type="CDD" id="cd03064">
    <property type="entry name" value="TRX_Fd_NuoE"/>
    <property type="match status" value="1"/>
</dbReference>
<comment type="cofactor">
    <cofactor evidence="6">
        <name>[2Fe-2S] cluster</name>
        <dbReference type="ChEBI" id="CHEBI:190135"/>
    </cofactor>
</comment>
<evidence type="ECO:0000256" key="6">
    <source>
        <dbReference type="ARBA" id="ARBA00034078"/>
    </source>
</evidence>
<dbReference type="RefSeq" id="WP_073168837.1">
    <property type="nucleotide sequence ID" value="NZ_FQZE01000012.1"/>
</dbReference>
<feature type="binding site" evidence="7">
    <location>
        <position position="119"/>
    </location>
    <ligand>
        <name>[2Fe-2S] cluster</name>
        <dbReference type="ChEBI" id="CHEBI:190135"/>
    </ligand>
</feature>
<keyword evidence="9" id="KW-1185">Reference proteome</keyword>
<dbReference type="EMBL" id="FQZE01000012">
    <property type="protein sequence ID" value="SHJ15851.1"/>
    <property type="molecule type" value="Genomic_DNA"/>
</dbReference>
<dbReference type="SUPFAM" id="SSF52833">
    <property type="entry name" value="Thioredoxin-like"/>
    <property type="match status" value="1"/>
</dbReference>
<dbReference type="GO" id="GO:0003954">
    <property type="term" value="F:NADH dehydrogenase activity"/>
    <property type="evidence" value="ECO:0007669"/>
    <property type="project" value="TreeGrafter"/>
</dbReference>
<dbReference type="AlphaFoldDB" id="A0A1M6H108"/>
<gene>
    <name evidence="8" type="ORF">SAMN05444280_11241</name>
</gene>
<dbReference type="Gene3D" id="1.10.10.1590">
    <property type="entry name" value="NADH-quinone oxidoreductase subunit E"/>
    <property type="match status" value="1"/>
</dbReference>
<evidence type="ECO:0000313" key="8">
    <source>
        <dbReference type="EMBL" id="SHJ15851.1"/>
    </source>
</evidence>
<dbReference type="NCBIfam" id="NF005722">
    <property type="entry name" value="PRK07539.1-2"/>
    <property type="match status" value="1"/>
</dbReference>
<feature type="binding site" evidence="7">
    <location>
        <position position="123"/>
    </location>
    <ligand>
        <name>[2Fe-2S] cluster</name>
        <dbReference type="ChEBI" id="CHEBI:190135"/>
    </ligand>
</feature>
<keyword evidence="4 7" id="KW-0408">Iron</keyword>
<dbReference type="Gene3D" id="3.40.30.10">
    <property type="entry name" value="Glutaredoxin"/>
    <property type="match status" value="1"/>
</dbReference>
<evidence type="ECO:0000256" key="5">
    <source>
        <dbReference type="ARBA" id="ARBA00023014"/>
    </source>
</evidence>
<dbReference type="PANTHER" id="PTHR10371">
    <property type="entry name" value="NADH DEHYDROGENASE UBIQUINONE FLAVOPROTEIN 2, MITOCHONDRIAL"/>
    <property type="match status" value="1"/>
</dbReference>
<name>A0A1M6H108_9BACT</name>
<dbReference type="OrthoDB" id="9807941at2"/>
<sequence length="156" mass="17654">MDPVQSLVKGLADKYGRTRESLLPVMQGVVQQEKYLSEYSMVEIAREMDIPASDVYGTATFYSFLETQPAGKFIIRVCKTITCAMKGKNQILFSIQDMLKIKVGETTPDNRFTLLETNCLGWCHKAPAMLINDEVYTDLTPEKIREILSGYIKKSI</sequence>
<dbReference type="Pfam" id="PF01257">
    <property type="entry name" value="2Fe-2S_thioredx"/>
    <property type="match status" value="1"/>
</dbReference>
<evidence type="ECO:0000256" key="4">
    <source>
        <dbReference type="ARBA" id="ARBA00023004"/>
    </source>
</evidence>
<keyword evidence="2 7" id="KW-0001">2Fe-2S</keyword>
<organism evidence="8 9">
    <name type="scientific">Tangfeifania diversioriginum</name>
    <dbReference type="NCBI Taxonomy" id="1168035"/>
    <lineage>
        <taxon>Bacteria</taxon>
        <taxon>Pseudomonadati</taxon>
        <taxon>Bacteroidota</taxon>
        <taxon>Bacteroidia</taxon>
        <taxon>Marinilabiliales</taxon>
        <taxon>Prolixibacteraceae</taxon>
        <taxon>Tangfeifania</taxon>
    </lineage>
</organism>
<proteinExistence type="inferred from homology"/>
<feature type="binding site" evidence="7">
    <location>
        <position position="83"/>
    </location>
    <ligand>
        <name>[2Fe-2S] cluster</name>
        <dbReference type="ChEBI" id="CHEBI:190135"/>
    </ligand>
</feature>
<dbReference type="GO" id="GO:0051537">
    <property type="term" value="F:2 iron, 2 sulfur cluster binding"/>
    <property type="evidence" value="ECO:0007669"/>
    <property type="project" value="UniProtKB-KW"/>
</dbReference>
<dbReference type="PANTHER" id="PTHR10371:SF3">
    <property type="entry name" value="NADH DEHYDROGENASE [UBIQUINONE] FLAVOPROTEIN 2, MITOCHONDRIAL"/>
    <property type="match status" value="1"/>
</dbReference>
<dbReference type="PIRSF" id="PIRSF000216">
    <property type="entry name" value="NADH_DH_24kDa"/>
    <property type="match status" value="1"/>
</dbReference>
<evidence type="ECO:0000256" key="2">
    <source>
        <dbReference type="ARBA" id="ARBA00022714"/>
    </source>
</evidence>
<dbReference type="STRING" id="1168035.SAMN05444280_11241"/>
<protein>
    <submittedName>
        <fullName evidence="8">NADH dehydrogenase subunit E</fullName>
    </submittedName>
</protein>
<evidence type="ECO:0000256" key="1">
    <source>
        <dbReference type="ARBA" id="ARBA00010643"/>
    </source>
</evidence>
<evidence type="ECO:0000313" key="9">
    <source>
        <dbReference type="Proteomes" id="UP000184050"/>
    </source>
</evidence>
<evidence type="ECO:0000256" key="7">
    <source>
        <dbReference type="PIRSR" id="PIRSR000216-1"/>
    </source>
</evidence>
<dbReference type="Proteomes" id="UP000184050">
    <property type="component" value="Unassembled WGS sequence"/>
</dbReference>
<keyword evidence="5 7" id="KW-0411">Iron-sulfur</keyword>
<keyword evidence="3 7" id="KW-0479">Metal-binding</keyword>
<feature type="binding site" evidence="7">
    <location>
        <position position="78"/>
    </location>
    <ligand>
        <name>[2Fe-2S] cluster</name>
        <dbReference type="ChEBI" id="CHEBI:190135"/>
    </ligand>
</feature>
<dbReference type="InterPro" id="IPR042128">
    <property type="entry name" value="NuoE_dom"/>
</dbReference>
<accession>A0A1M6H108</accession>
<dbReference type="GO" id="GO:0046872">
    <property type="term" value="F:metal ion binding"/>
    <property type="evidence" value="ECO:0007669"/>
    <property type="project" value="UniProtKB-KW"/>
</dbReference>
<dbReference type="InterPro" id="IPR002023">
    <property type="entry name" value="NuoE-like"/>
</dbReference>
<dbReference type="InterPro" id="IPR041921">
    <property type="entry name" value="NuoE_N"/>
</dbReference>
<reference evidence="8 9" key="1">
    <citation type="submission" date="2016-11" db="EMBL/GenBank/DDBJ databases">
        <authorList>
            <person name="Jaros S."/>
            <person name="Januszkiewicz K."/>
            <person name="Wedrychowicz H."/>
        </authorList>
    </citation>
    <scope>NUCLEOTIDE SEQUENCE [LARGE SCALE GENOMIC DNA]</scope>
    <source>
        <strain evidence="8 9">DSM 27063</strain>
    </source>
</reference>